<feature type="compositionally biased region" description="Polar residues" evidence="1">
    <location>
        <begin position="218"/>
        <end position="229"/>
    </location>
</feature>
<organism evidence="2 3">
    <name type="scientific">Didymella rabiei</name>
    <name type="common">Chickpea ascochyta blight fungus</name>
    <name type="synonym">Mycosphaerella rabiei</name>
    <dbReference type="NCBI Taxonomy" id="5454"/>
    <lineage>
        <taxon>Eukaryota</taxon>
        <taxon>Fungi</taxon>
        <taxon>Dikarya</taxon>
        <taxon>Ascomycota</taxon>
        <taxon>Pezizomycotina</taxon>
        <taxon>Dothideomycetes</taxon>
        <taxon>Pleosporomycetidae</taxon>
        <taxon>Pleosporales</taxon>
        <taxon>Pleosporineae</taxon>
        <taxon>Didymellaceae</taxon>
        <taxon>Ascochyta</taxon>
    </lineage>
</organism>
<feature type="compositionally biased region" description="Low complexity" evidence="1">
    <location>
        <begin position="114"/>
        <end position="135"/>
    </location>
</feature>
<reference evidence="2 3" key="1">
    <citation type="journal article" date="2016" name="Sci. Rep.">
        <title>Draft genome sequencing and secretome analysis of fungal phytopathogen Ascochyta rabiei provides insight into the necrotrophic effector repertoire.</title>
        <authorList>
            <person name="Verma S."/>
            <person name="Gazara R.K."/>
            <person name="Nizam S."/>
            <person name="Parween S."/>
            <person name="Chattopadhyay D."/>
            <person name="Verma P.K."/>
        </authorList>
    </citation>
    <scope>NUCLEOTIDE SEQUENCE [LARGE SCALE GENOMIC DNA]</scope>
    <source>
        <strain evidence="2 3">ArDII</strain>
    </source>
</reference>
<protein>
    <submittedName>
        <fullName evidence="2">Uncharacterized protein</fullName>
    </submittedName>
</protein>
<dbReference type="EMBL" id="JYNV01000120">
    <property type="protein sequence ID" value="KZM25817.1"/>
    <property type="molecule type" value="Genomic_DNA"/>
</dbReference>
<feature type="region of interest" description="Disordered" evidence="1">
    <location>
        <begin position="218"/>
        <end position="281"/>
    </location>
</feature>
<sequence length="669" mass="73643">MSFISPRTISHASISTLDHQWEPQHVLDLQGDGRCVGLAPSKGRKCHNPISTTNLNIFDNIITELSRRPLDITLLRPHLERLARCGLCLKNHQGQADDMVKKWSQAIEDAVRRLTSSARRTTTDTQSSTGTPSTTAIGRPDRTSGTRSGNPLPPISSPPSPSLSALQSEAETLERSILTMQETITTAMRRLQRLQSLLPAVDIAPLHARVPTAEISSLHLSRAPSTTSAAPVGTFDHRRNSTDPSRPSSQGRSMPTSLSSAPYASPPSDSDSGVAFDWDSDSDSDDAFRPLPPLMFGPIRRHISLGAPVLPALAQTATAATRSSPAPVLAPVPRYNTAHARRLSLSEECPICYSGGPLSAYAASELIWCTSSCGRTIHKSCFNDWRAQCSATNWKPDCPRSTSESSDRNKNKKNNEPKYTTRQPVPRARDIQAPSILTSRQTVTPDGEAPMYFRNHVESRGPMAQIQWHSPTPDASIPLTEAEERVCVRKLITAFTNIQHANDSNGSKYKKRLDPMSDYYQPWAIEACAWDIVNEVKKIHTNGFQYDKIFDKEILRAMEQTKNLFFDERIIIICRMIENSKFVGVNLLKDEKLITTIAAPFKLYASSLSNNVSNRRRNALLVAGREAGNAKESVEACVPPGSPSPEDAAAEAMLVLSSSAHLDTINRWR</sequence>
<feature type="compositionally biased region" description="Polar residues" evidence="1">
    <location>
        <begin position="242"/>
        <end position="254"/>
    </location>
</feature>
<proteinExistence type="predicted"/>
<gene>
    <name evidence="2" type="ORF">ST47_g3042</name>
</gene>
<dbReference type="Proteomes" id="UP000076837">
    <property type="component" value="Unassembled WGS sequence"/>
</dbReference>
<feature type="region of interest" description="Disordered" evidence="1">
    <location>
        <begin position="114"/>
        <end position="170"/>
    </location>
</feature>
<feature type="compositionally biased region" description="Low complexity" evidence="1">
    <location>
        <begin position="255"/>
        <end position="272"/>
    </location>
</feature>
<accession>A0A163IMK3</accession>
<evidence type="ECO:0000313" key="2">
    <source>
        <dbReference type="EMBL" id="KZM25817.1"/>
    </source>
</evidence>
<feature type="compositionally biased region" description="Pro residues" evidence="1">
    <location>
        <begin position="151"/>
        <end position="161"/>
    </location>
</feature>
<feature type="compositionally biased region" description="Basic and acidic residues" evidence="1">
    <location>
        <begin position="405"/>
        <end position="416"/>
    </location>
</feature>
<evidence type="ECO:0000313" key="3">
    <source>
        <dbReference type="Proteomes" id="UP000076837"/>
    </source>
</evidence>
<keyword evidence="3" id="KW-1185">Reference proteome</keyword>
<comment type="caution">
    <text evidence="2">The sequence shown here is derived from an EMBL/GenBank/DDBJ whole genome shotgun (WGS) entry which is preliminary data.</text>
</comment>
<name>A0A163IMK3_DIDRA</name>
<feature type="region of interest" description="Disordered" evidence="1">
    <location>
        <begin position="394"/>
        <end position="429"/>
    </location>
</feature>
<dbReference type="AlphaFoldDB" id="A0A163IMK3"/>
<evidence type="ECO:0000256" key="1">
    <source>
        <dbReference type="SAM" id="MobiDB-lite"/>
    </source>
</evidence>